<feature type="transmembrane region" description="Helical" evidence="1">
    <location>
        <begin position="37"/>
        <end position="60"/>
    </location>
</feature>
<dbReference type="InterPro" id="IPR038750">
    <property type="entry name" value="YczE/YyaS-like"/>
</dbReference>
<keyword evidence="1" id="KW-0472">Membrane</keyword>
<dbReference type="Pfam" id="PF19700">
    <property type="entry name" value="DUF6198"/>
    <property type="match status" value="1"/>
</dbReference>
<feature type="transmembrane region" description="Helical" evidence="1">
    <location>
        <begin position="100"/>
        <end position="122"/>
    </location>
</feature>
<comment type="caution">
    <text evidence="2">The sequence shown here is derived from an EMBL/GenBank/DDBJ whole genome shotgun (WGS) entry which is preliminary data.</text>
</comment>
<keyword evidence="1" id="KW-1133">Transmembrane helix</keyword>
<evidence type="ECO:0000313" key="2">
    <source>
        <dbReference type="EMBL" id="MBC5733840.1"/>
    </source>
</evidence>
<evidence type="ECO:0000256" key="1">
    <source>
        <dbReference type="SAM" id="Phobius"/>
    </source>
</evidence>
<keyword evidence="1" id="KW-0812">Transmembrane</keyword>
<organism evidence="2 3">
    <name type="scientific">Lawsonibacter hominis</name>
    <dbReference type="NCBI Taxonomy" id="2763053"/>
    <lineage>
        <taxon>Bacteria</taxon>
        <taxon>Bacillati</taxon>
        <taxon>Bacillota</taxon>
        <taxon>Clostridia</taxon>
        <taxon>Eubacteriales</taxon>
        <taxon>Oscillospiraceae</taxon>
        <taxon>Lawsonibacter</taxon>
    </lineage>
</organism>
<sequence length="212" mass="23688">MVVLALGTAMMERADFGMSMVVAPAYLVHLRISQAFPAFTFGMAEYCLQAVLLIGIAMITRRRKIKYVLSFGTAVFYGFTLDLAIRIIGMIPSGAFVGRIVFYVFGMFLCAVGVSLFFHTYLPPEAYELFVKEISVKYATDIHKTKTVYDCCSCFLAVLLSFFFFGFGHFEGVKFGTVICAALNGSWIGMCSKIMESKFCFKDALDLRDFFA</sequence>
<reference evidence="2" key="1">
    <citation type="submission" date="2020-08" db="EMBL/GenBank/DDBJ databases">
        <title>Genome public.</title>
        <authorList>
            <person name="Liu C."/>
            <person name="Sun Q."/>
        </authorList>
    </citation>
    <scope>NUCLEOTIDE SEQUENCE</scope>
    <source>
        <strain evidence="2">NSJ-51</strain>
    </source>
</reference>
<dbReference type="EMBL" id="JACOPP010000010">
    <property type="protein sequence ID" value="MBC5733840.1"/>
    <property type="molecule type" value="Genomic_DNA"/>
</dbReference>
<dbReference type="AlphaFoldDB" id="A0A8J6JFH8"/>
<accession>A0A8J6JFH8</accession>
<feature type="transmembrane region" description="Helical" evidence="1">
    <location>
        <begin position="147"/>
        <end position="167"/>
    </location>
</feature>
<dbReference type="Proteomes" id="UP000661435">
    <property type="component" value="Unassembled WGS sequence"/>
</dbReference>
<dbReference type="PANTHER" id="PTHR40078:SF1">
    <property type="entry name" value="INTEGRAL MEMBRANE PROTEIN"/>
    <property type="match status" value="1"/>
</dbReference>
<feature type="transmembrane region" description="Helical" evidence="1">
    <location>
        <begin position="67"/>
        <end position="88"/>
    </location>
</feature>
<keyword evidence="3" id="KW-1185">Reference proteome</keyword>
<gene>
    <name evidence="2" type="ORF">H8S57_08870</name>
</gene>
<dbReference type="PANTHER" id="PTHR40078">
    <property type="entry name" value="INTEGRAL MEMBRANE PROTEIN-RELATED"/>
    <property type="match status" value="1"/>
</dbReference>
<protein>
    <submittedName>
        <fullName evidence="2">Uncharacterized protein</fullName>
    </submittedName>
</protein>
<name>A0A8J6JFH8_9FIRM</name>
<evidence type="ECO:0000313" key="3">
    <source>
        <dbReference type="Proteomes" id="UP000661435"/>
    </source>
</evidence>
<proteinExistence type="predicted"/>